<evidence type="ECO:0000313" key="4">
    <source>
        <dbReference type="EMBL" id="MCG2621118.1"/>
    </source>
</evidence>
<dbReference type="Pfam" id="PF00067">
    <property type="entry name" value="p450"/>
    <property type="match status" value="1"/>
</dbReference>
<keyword evidence="2" id="KW-0560">Oxidoreductase</keyword>
<keyword evidence="2" id="KW-0503">Monooxygenase</keyword>
<dbReference type="Proteomes" id="UP001165368">
    <property type="component" value="Unassembled WGS sequence"/>
</dbReference>
<comment type="similarity">
    <text evidence="1 2">Belongs to the cytochrome P450 family.</text>
</comment>
<comment type="caution">
    <text evidence="4">The sequence shown here is derived from an EMBL/GenBank/DDBJ whole genome shotgun (WGS) entry which is preliminary data.</text>
</comment>
<name>A0ABS9L3B7_9MICC</name>
<reference evidence="4" key="1">
    <citation type="submission" date="2022-01" db="EMBL/GenBank/DDBJ databases">
        <authorList>
            <person name="Jo J.-H."/>
            <person name="Im W.-T."/>
        </authorList>
    </citation>
    <scope>NUCLEOTIDE SEQUENCE</scope>
    <source>
        <strain evidence="4">I2-34</strain>
    </source>
</reference>
<dbReference type="Gene3D" id="1.10.630.10">
    <property type="entry name" value="Cytochrome P450"/>
    <property type="match status" value="1"/>
</dbReference>
<keyword evidence="2" id="KW-0479">Metal-binding</keyword>
<dbReference type="EMBL" id="JAKLTQ010000002">
    <property type="protein sequence ID" value="MCG2621118.1"/>
    <property type="molecule type" value="Genomic_DNA"/>
</dbReference>
<dbReference type="PANTHER" id="PTHR46696:SF6">
    <property type="entry name" value="P450, PUTATIVE (EUROFUNG)-RELATED"/>
    <property type="match status" value="1"/>
</dbReference>
<accession>A0ABS9L3B7</accession>
<protein>
    <submittedName>
        <fullName evidence="4">Cytochrome P450</fullName>
    </submittedName>
</protein>
<sequence length="397" mass="45122">MNDLMTQTSTPKTVDWDPTTAPVTDNPLGWQEKMRIERPTPWTDNGNGFWSLVRYDDIAAAAMNVKVFSSEITPRFADGRVPPVEVDRPRHTVFRRALTKYFKREAIEALEPVTRELAVKRLLPLINAGGGDFATNFAYPFPAEVICAFLGIPVEDAVALKRWAGESFIYRADRENKPELAQQAEENLTRYAEKLIEERSRLALDPEEDMIAGLMEFEYDGRKLTRTEVGRVVRLMLSAGHNNTTSSTGITLMKIAENPEIQKALRADYSLIPNAILEFLRHESPAMTSRRILKEDIQIGDQVLPAGDEVMFFWSSANRDGEHFENVDEIDIYRDNTSAMTFGWGPHRCLGLSIALMEIRIAVEELFDRTEWVELAGTPERMTWERLGVTKLPLSVR</sequence>
<keyword evidence="2" id="KW-0349">Heme</keyword>
<dbReference type="InterPro" id="IPR001128">
    <property type="entry name" value="Cyt_P450"/>
</dbReference>
<proteinExistence type="inferred from homology"/>
<evidence type="ECO:0000313" key="5">
    <source>
        <dbReference type="Proteomes" id="UP001165368"/>
    </source>
</evidence>
<evidence type="ECO:0000256" key="2">
    <source>
        <dbReference type="RuleBase" id="RU000461"/>
    </source>
</evidence>
<feature type="region of interest" description="Disordered" evidence="3">
    <location>
        <begin position="1"/>
        <end position="23"/>
    </location>
</feature>
<dbReference type="InterPro" id="IPR002397">
    <property type="entry name" value="Cyt_P450_B"/>
</dbReference>
<dbReference type="PRINTS" id="PR00359">
    <property type="entry name" value="BP450"/>
</dbReference>
<keyword evidence="2" id="KW-0408">Iron</keyword>
<evidence type="ECO:0000256" key="3">
    <source>
        <dbReference type="SAM" id="MobiDB-lite"/>
    </source>
</evidence>
<keyword evidence="5" id="KW-1185">Reference proteome</keyword>
<dbReference type="PROSITE" id="PS00086">
    <property type="entry name" value="CYTOCHROME_P450"/>
    <property type="match status" value="1"/>
</dbReference>
<dbReference type="SUPFAM" id="SSF48264">
    <property type="entry name" value="Cytochrome P450"/>
    <property type="match status" value="1"/>
</dbReference>
<gene>
    <name evidence="4" type="ORF">LVY72_04215</name>
</gene>
<dbReference type="InterPro" id="IPR036396">
    <property type="entry name" value="Cyt_P450_sf"/>
</dbReference>
<dbReference type="PANTHER" id="PTHR46696">
    <property type="entry name" value="P450, PUTATIVE (EUROFUNG)-RELATED"/>
    <property type="match status" value="1"/>
</dbReference>
<evidence type="ECO:0000256" key="1">
    <source>
        <dbReference type="ARBA" id="ARBA00010617"/>
    </source>
</evidence>
<feature type="compositionally biased region" description="Polar residues" evidence="3">
    <location>
        <begin position="1"/>
        <end position="12"/>
    </location>
</feature>
<dbReference type="InterPro" id="IPR017972">
    <property type="entry name" value="Cyt_P450_CS"/>
</dbReference>
<organism evidence="4 5">
    <name type="scientific">Arthrobacter hankyongi</name>
    <dbReference type="NCBI Taxonomy" id="2904801"/>
    <lineage>
        <taxon>Bacteria</taxon>
        <taxon>Bacillati</taxon>
        <taxon>Actinomycetota</taxon>
        <taxon>Actinomycetes</taxon>
        <taxon>Micrococcales</taxon>
        <taxon>Micrococcaceae</taxon>
        <taxon>Arthrobacter</taxon>
    </lineage>
</organism>
<dbReference type="RefSeq" id="WP_237818225.1">
    <property type="nucleotide sequence ID" value="NZ_JAKLTQ010000002.1"/>
</dbReference>